<sequence>MKNIFFIIMTVLLFSLPAAARHIAGGELFYEYLSSGTGNKTYRITLRLFRDCFSTGPLLQNEQVTVGIYASDQLVNTLPLSLQSGISTLSLNTSAYPCLVGNVNVCYEMAVYSSVVTLPDNTVGYTLSRIGCCRVDRISGLSQPNSVGSNYVTKIPGTSTLPTGFNSSPQFLVKDTSLVCSGRRFTLDFGAIDPDNDSLTFALCDAYTSPGGNNNNNLPPASVLNLIPIPYSAPFSGAFPLGPDVNIDPHTGIISGIAPAEGQYVVNVCITEWRNGKPFTEHRKDFILQVRNCDMIEAVLPDKIVQCNDFSVHFENQSLSSAIQSYLWDFGDPGSPATSGLATVNHIYSDTGRFMARLYVTGPKGCEGQDSTIVLVYPGFKVDFNIAGSCIINPYRFLDATTTRYGVVDSWSWNFGDADTQADTSHLRNAVYTYKRSQTASVRLLATSSKGCVDSLHKDLVVRDKPFVGLPFKDTLICSIDTLQIIASGNGVYSWLPNKDILFPNTSSPLVFPKDTTKYIVTVNDAGCIGTDTVTVNVLDFITVQLAPDTTICRTDTFRLNPVSHALRYNWTPAASLSSATAKSPLAFPLTGTTYSVTANLGKCQATAQINVRVVPYPVSSVITKDTTICFGDRISLRANYVGTSFAWSPASALSNSNTLTPIAGPVRTTDYIFMVTDNLSGCPKPVYDTVTVTVIPPVQVDAGRDTAVVPQQPLQLRAISATGRSFLWTPSYGLNNASIANPVAVLTSESDLIKYKVRATDLNGCYGEDELTVTVYKTLPEIFIPSAFTPNGDGRNDLLRPLTAGISQLIYFRIYNRWGQLVFSTSELGKGWDGTFDGVKQPSGTYVYMAEALDYTGRNLSRKGTCVLIR</sequence>
<keyword evidence="1" id="KW-0732">Signal</keyword>
<name>A0A1T4K7L6_9BACT</name>
<dbReference type="Pfam" id="PF18911">
    <property type="entry name" value="PKD_4"/>
    <property type="match status" value="1"/>
</dbReference>
<dbReference type="NCBIfam" id="TIGR04131">
    <property type="entry name" value="Bac_Flav_CTERM"/>
    <property type="match status" value="1"/>
</dbReference>
<evidence type="ECO:0000259" key="2">
    <source>
        <dbReference type="PROSITE" id="PS50093"/>
    </source>
</evidence>
<feature type="signal peptide" evidence="1">
    <location>
        <begin position="1"/>
        <end position="20"/>
    </location>
</feature>
<dbReference type="InterPro" id="IPR026341">
    <property type="entry name" value="T9SS_type_B"/>
</dbReference>
<dbReference type="InterPro" id="IPR000601">
    <property type="entry name" value="PKD_dom"/>
</dbReference>
<dbReference type="STRING" id="413434.SAMN04488132_101512"/>
<gene>
    <name evidence="3" type="ORF">SAMN04488132_101512</name>
</gene>
<organism evidence="3 4">
    <name type="scientific">Sediminibacterium ginsengisoli</name>
    <dbReference type="NCBI Taxonomy" id="413434"/>
    <lineage>
        <taxon>Bacteria</taxon>
        <taxon>Pseudomonadati</taxon>
        <taxon>Bacteroidota</taxon>
        <taxon>Chitinophagia</taxon>
        <taxon>Chitinophagales</taxon>
        <taxon>Chitinophagaceae</taxon>
        <taxon>Sediminibacterium</taxon>
    </lineage>
</organism>
<dbReference type="Proteomes" id="UP000190888">
    <property type="component" value="Unassembled WGS sequence"/>
</dbReference>
<dbReference type="Pfam" id="PF13585">
    <property type="entry name" value="CHU_C"/>
    <property type="match status" value="1"/>
</dbReference>
<evidence type="ECO:0000313" key="3">
    <source>
        <dbReference type="EMBL" id="SJZ38406.1"/>
    </source>
</evidence>
<dbReference type="InterPro" id="IPR035986">
    <property type="entry name" value="PKD_dom_sf"/>
</dbReference>
<dbReference type="EMBL" id="FUWH01000001">
    <property type="protein sequence ID" value="SJZ38406.1"/>
    <property type="molecule type" value="Genomic_DNA"/>
</dbReference>
<dbReference type="AlphaFoldDB" id="A0A1T4K7L6"/>
<dbReference type="PROSITE" id="PS50093">
    <property type="entry name" value="PKD"/>
    <property type="match status" value="2"/>
</dbReference>
<feature type="chain" id="PRO_5012797973" evidence="1">
    <location>
        <begin position="21"/>
        <end position="871"/>
    </location>
</feature>
<dbReference type="SMART" id="SM00089">
    <property type="entry name" value="PKD"/>
    <property type="match status" value="2"/>
</dbReference>
<reference evidence="3 4" key="1">
    <citation type="submission" date="2017-02" db="EMBL/GenBank/DDBJ databases">
        <authorList>
            <person name="Peterson S.W."/>
        </authorList>
    </citation>
    <scope>NUCLEOTIDE SEQUENCE [LARGE SCALE GENOMIC DNA]</scope>
    <source>
        <strain evidence="3 4">DSM 22335</strain>
    </source>
</reference>
<dbReference type="OrthoDB" id="1490014at2"/>
<evidence type="ECO:0000256" key="1">
    <source>
        <dbReference type="SAM" id="SignalP"/>
    </source>
</evidence>
<protein>
    <submittedName>
        <fullName evidence="3">Gliding motility-associated C-terminal domain-containing protein</fullName>
    </submittedName>
</protein>
<dbReference type="InterPro" id="IPR022409">
    <property type="entry name" value="PKD/Chitinase_dom"/>
</dbReference>
<feature type="domain" description="PKD" evidence="2">
    <location>
        <begin position="311"/>
        <end position="365"/>
    </location>
</feature>
<dbReference type="InterPro" id="IPR013783">
    <property type="entry name" value="Ig-like_fold"/>
</dbReference>
<dbReference type="SUPFAM" id="SSF49299">
    <property type="entry name" value="PKD domain"/>
    <property type="match status" value="2"/>
</dbReference>
<keyword evidence="4" id="KW-1185">Reference proteome</keyword>
<accession>A0A1T4K7L6</accession>
<evidence type="ECO:0000313" key="4">
    <source>
        <dbReference type="Proteomes" id="UP000190888"/>
    </source>
</evidence>
<dbReference type="CDD" id="cd00146">
    <property type="entry name" value="PKD"/>
    <property type="match status" value="2"/>
</dbReference>
<dbReference type="Gene3D" id="2.60.40.10">
    <property type="entry name" value="Immunoglobulins"/>
    <property type="match status" value="2"/>
</dbReference>
<proteinExistence type="predicted"/>
<feature type="domain" description="PKD" evidence="2">
    <location>
        <begin position="410"/>
        <end position="462"/>
    </location>
</feature>